<evidence type="ECO:0000313" key="1">
    <source>
        <dbReference type="EMBL" id="XAI70726.1"/>
    </source>
</evidence>
<accession>A0AAU6W2L4</accession>
<proteinExistence type="predicted"/>
<dbReference type="EMBL" id="PP179326">
    <property type="protein sequence ID" value="XAI70726.1"/>
    <property type="molecule type" value="Genomic_DNA"/>
</dbReference>
<gene>
    <name evidence="1" type="ORF">Orimi01_00069</name>
</gene>
<protein>
    <submittedName>
        <fullName evidence="1">Uncharacterized protein</fullName>
    </submittedName>
</protein>
<organism evidence="1">
    <name type="scientific">Pseudomonas phage Orimi01</name>
    <dbReference type="NCBI Taxonomy" id="3138541"/>
    <lineage>
        <taxon>Viruses</taxon>
    </lineage>
</organism>
<dbReference type="InterPro" id="IPR058601">
    <property type="entry name" value="Phage_phiTE_015-like"/>
</dbReference>
<name>A0AAU6W2L4_9VIRU</name>
<reference evidence="1" key="1">
    <citation type="journal article" date="2024" name="J. Gen. Virol.">
        <title>Novel phages of Pseudomonas syringae unveil numerous potential auxiliary metabolic genes.</title>
        <authorList>
            <person name="Feltin C."/>
            <person name="Garneau J.R."/>
            <person name="Morris C.E."/>
            <person name="Berard A."/>
            <person name="Torres-Barcelo C."/>
        </authorList>
    </citation>
    <scope>NUCLEOTIDE SEQUENCE</scope>
</reference>
<sequence length="100" mass="11370">MSNDKRREEFEAWARHDLGWEDDDFRLVDGDYYWGTTGEALRAWQASRKALVIELPASPYMPDSEPESMTGYELGEAQGRCDMWANVRAAIEAAGVKVKP</sequence>
<dbReference type="Pfam" id="PF26207">
    <property type="entry name" value="Phage_phiTE_015"/>
    <property type="match status" value="1"/>
</dbReference>